<organism evidence="1 2">
    <name type="scientific">Vibrio diazotrophicus</name>
    <dbReference type="NCBI Taxonomy" id="685"/>
    <lineage>
        <taxon>Bacteria</taxon>
        <taxon>Pseudomonadati</taxon>
        <taxon>Pseudomonadota</taxon>
        <taxon>Gammaproteobacteria</taxon>
        <taxon>Vibrionales</taxon>
        <taxon>Vibrionaceae</taxon>
        <taxon>Vibrio</taxon>
    </lineage>
</organism>
<accession>A0A2J8HYD7</accession>
<protein>
    <submittedName>
        <fullName evidence="1">Uncharacterized protein</fullName>
    </submittedName>
</protein>
<evidence type="ECO:0000313" key="1">
    <source>
        <dbReference type="EMBL" id="PNI03271.1"/>
    </source>
</evidence>
<proteinExistence type="predicted"/>
<sequence>MARNISVSPDKFKCFVRYMIQAAKQKRCVSYVELENCFGLSHDYVGWYAGVLGNYCLERELPMLNGLIVSSSECIPSEGFNWYEKEYGKSWGEIISECWKYFHVTSSRTKQSQHYSKRDADVAEFLESCDIPSYKK</sequence>
<dbReference type="EMBL" id="POSK01000012">
    <property type="protein sequence ID" value="PNI03271.1"/>
    <property type="molecule type" value="Genomic_DNA"/>
</dbReference>
<dbReference type="Proteomes" id="UP000236449">
    <property type="component" value="Unassembled WGS sequence"/>
</dbReference>
<reference evidence="1 2" key="1">
    <citation type="submission" date="2018-01" db="EMBL/GenBank/DDBJ databases">
        <title>Draft genome sequences of six Vibrio diazotrophicus strains isolated from deep-sea sediments of the Baltic Sea.</title>
        <authorList>
            <person name="Castillo D."/>
            <person name="Vandieken V."/>
            <person name="Chiang O."/>
            <person name="Middelboe M."/>
        </authorList>
    </citation>
    <scope>NUCLEOTIDE SEQUENCE [LARGE SCALE GENOMIC DNA]</scope>
    <source>
        <strain evidence="1 2">60.27F</strain>
    </source>
</reference>
<comment type="caution">
    <text evidence="1">The sequence shown here is derived from an EMBL/GenBank/DDBJ whole genome shotgun (WGS) entry which is preliminary data.</text>
</comment>
<name>A0A2J8HYD7_VIBDI</name>
<gene>
    <name evidence="1" type="ORF">C1N32_16860</name>
</gene>
<dbReference type="RefSeq" id="WP_102966854.1">
    <property type="nucleotide sequence ID" value="NZ_POSK01000012.1"/>
</dbReference>
<evidence type="ECO:0000313" key="2">
    <source>
        <dbReference type="Proteomes" id="UP000236449"/>
    </source>
</evidence>
<dbReference type="AlphaFoldDB" id="A0A2J8HYD7"/>
<dbReference type="OrthoDB" id="7063216at2"/>